<dbReference type="EMBL" id="JBHUIG010000018">
    <property type="protein sequence ID" value="MFD2320115.1"/>
    <property type="molecule type" value="Genomic_DNA"/>
</dbReference>
<organism evidence="2 3">
    <name type="scientific">Delftia deserti</name>
    <dbReference type="NCBI Taxonomy" id="1651218"/>
    <lineage>
        <taxon>Bacteria</taxon>
        <taxon>Pseudomonadati</taxon>
        <taxon>Pseudomonadota</taxon>
        <taxon>Betaproteobacteria</taxon>
        <taxon>Burkholderiales</taxon>
        <taxon>Comamonadaceae</taxon>
        <taxon>Delftia</taxon>
    </lineage>
</organism>
<feature type="chain" id="PRO_5045929946" description="Lipoprotein" evidence="1">
    <location>
        <begin position="23"/>
        <end position="102"/>
    </location>
</feature>
<feature type="signal peptide" evidence="1">
    <location>
        <begin position="1"/>
        <end position="22"/>
    </location>
</feature>
<sequence>MTKVLIAAAALALLTSCSPESASKPYTGRFKVDSETVYVALDMPSSIGGACSGWNTVEIRKAGQPSGGVANVVCWKRNGAEITLTGRDGKQQSSAPAAAWSD</sequence>
<gene>
    <name evidence="2" type="ORF">ACFSPV_15520</name>
</gene>
<evidence type="ECO:0000256" key="1">
    <source>
        <dbReference type="SAM" id="SignalP"/>
    </source>
</evidence>
<evidence type="ECO:0008006" key="4">
    <source>
        <dbReference type="Google" id="ProtNLM"/>
    </source>
</evidence>
<comment type="caution">
    <text evidence="2">The sequence shown here is derived from an EMBL/GenBank/DDBJ whole genome shotgun (WGS) entry which is preliminary data.</text>
</comment>
<dbReference type="PROSITE" id="PS51257">
    <property type="entry name" value="PROKAR_LIPOPROTEIN"/>
    <property type="match status" value="1"/>
</dbReference>
<reference evidence="3" key="1">
    <citation type="journal article" date="2019" name="Int. J. Syst. Evol. Microbiol.">
        <title>The Global Catalogue of Microorganisms (GCM) 10K type strain sequencing project: providing services to taxonomists for standard genome sequencing and annotation.</title>
        <authorList>
            <consortium name="The Broad Institute Genomics Platform"/>
            <consortium name="The Broad Institute Genome Sequencing Center for Infectious Disease"/>
            <person name="Wu L."/>
            <person name="Ma J."/>
        </authorList>
    </citation>
    <scope>NUCLEOTIDE SEQUENCE [LARGE SCALE GENOMIC DNA]</scope>
    <source>
        <strain evidence="3">CCUG 62793</strain>
    </source>
</reference>
<evidence type="ECO:0000313" key="3">
    <source>
        <dbReference type="Proteomes" id="UP001597287"/>
    </source>
</evidence>
<accession>A0ABW5EPP4</accession>
<keyword evidence="3" id="KW-1185">Reference proteome</keyword>
<proteinExistence type="predicted"/>
<protein>
    <recommendedName>
        <fullName evidence="4">Lipoprotein</fullName>
    </recommendedName>
</protein>
<dbReference type="RefSeq" id="WP_016447885.1">
    <property type="nucleotide sequence ID" value="NZ_JBHSIH010000001.1"/>
</dbReference>
<evidence type="ECO:0000313" key="2">
    <source>
        <dbReference type="EMBL" id="MFD2320115.1"/>
    </source>
</evidence>
<keyword evidence="1" id="KW-0732">Signal</keyword>
<dbReference type="Proteomes" id="UP001597287">
    <property type="component" value="Unassembled WGS sequence"/>
</dbReference>
<name>A0ABW5EPP4_9BURK</name>